<feature type="compositionally biased region" description="Basic and acidic residues" evidence="3">
    <location>
        <begin position="179"/>
        <end position="189"/>
    </location>
</feature>
<feature type="compositionally biased region" description="Polar residues" evidence="3">
    <location>
        <begin position="390"/>
        <end position="435"/>
    </location>
</feature>
<proteinExistence type="predicted"/>
<dbReference type="PROSITE" id="PS50004">
    <property type="entry name" value="C2"/>
    <property type="match status" value="1"/>
</dbReference>
<protein>
    <recommendedName>
        <fullName evidence="4">C2 domain-containing protein</fullName>
    </recommendedName>
</protein>
<dbReference type="OrthoDB" id="270970at2759"/>
<gene>
    <name evidence="5" type="ORF">CONCODRAFT_60258</name>
</gene>
<keyword evidence="1" id="KW-0479">Metal-binding</keyword>
<dbReference type="PANTHER" id="PTHR45911:SF4">
    <property type="entry name" value="MULTIPLE C2 AND TRANSMEMBRANE DOMAIN-CONTAINING PROTEIN"/>
    <property type="match status" value="1"/>
</dbReference>
<feature type="compositionally biased region" description="Polar residues" evidence="3">
    <location>
        <begin position="595"/>
        <end position="606"/>
    </location>
</feature>
<dbReference type="SUPFAM" id="SSF49562">
    <property type="entry name" value="C2 domain (Calcium/lipid-binding domain, CaLB)"/>
    <property type="match status" value="1"/>
</dbReference>
<evidence type="ECO:0000313" key="6">
    <source>
        <dbReference type="Proteomes" id="UP000070444"/>
    </source>
</evidence>
<evidence type="ECO:0000313" key="5">
    <source>
        <dbReference type="EMBL" id="KXN68346.1"/>
    </source>
</evidence>
<dbReference type="OMA" id="QPHINSG"/>
<evidence type="ECO:0000256" key="3">
    <source>
        <dbReference type="SAM" id="MobiDB-lite"/>
    </source>
</evidence>
<feature type="non-terminal residue" evidence="5">
    <location>
        <position position="718"/>
    </location>
</feature>
<feature type="compositionally biased region" description="Polar residues" evidence="3">
    <location>
        <begin position="555"/>
        <end position="582"/>
    </location>
</feature>
<dbReference type="EMBL" id="KQ964581">
    <property type="protein sequence ID" value="KXN68346.1"/>
    <property type="molecule type" value="Genomic_DNA"/>
</dbReference>
<keyword evidence="6" id="KW-1185">Reference proteome</keyword>
<feature type="region of interest" description="Disordered" evidence="3">
    <location>
        <begin position="256"/>
        <end position="304"/>
    </location>
</feature>
<feature type="domain" description="C2" evidence="4">
    <location>
        <begin position="1"/>
        <end position="109"/>
    </location>
</feature>
<evidence type="ECO:0000256" key="1">
    <source>
        <dbReference type="ARBA" id="ARBA00022723"/>
    </source>
</evidence>
<dbReference type="SMART" id="SM00239">
    <property type="entry name" value="C2"/>
    <property type="match status" value="1"/>
</dbReference>
<feature type="compositionally biased region" description="Low complexity" evidence="3">
    <location>
        <begin position="607"/>
        <end position="631"/>
    </location>
</feature>
<dbReference type="InterPro" id="IPR000008">
    <property type="entry name" value="C2_dom"/>
</dbReference>
<feature type="compositionally biased region" description="Polar residues" evidence="3">
    <location>
        <begin position="190"/>
        <end position="199"/>
    </location>
</feature>
<feature type="compositionally biased region" description="Polar residues" evidence="3">
    <location>
        <begin position="686"/>
        <end position="718"/>
    </location>
</feature>
<feature type="region of interest" description="Disordered" evidence="3">
    <location>
        <begin position="497"/>
        <end position="541"/>
    </location>
</feature>
<feature type="compositionally biased region" description="Low complexity" evidence="3">
    <location>
        <begin position="256"/>
        <end position="267"/>
    </location>
</feature>
<evidence type="ECO:0000259" key="4">
    <source>
        <dbReference type="PROSITE" id="PS50004"/>
    </source>
</evidence>
<dbReference type="GO" id="GO:0016020">
    <property type="term" value="C:membrane"/>
    <property type="evidence" value="ECO:0007669"/>
    <property type="project" value="TreeGrafter"/>
</dbReference>
<feature type="compositionally biased region" description="Low complexity" evidence="3">
    <location>
        <begin position="583"/>
        <end position="594"/>
    </location>
</feature>
<feature type="compositionally biased region" description="Polar residues" evidence="3">
    <location>
        <begin position="654"/>
        <end position="670"/>
    </location>
</feature>
<dbReference type="Gene3D" id="2.60.40.150">
    <property type="entry name" value="C2 domain"/>
    <property type="match status" value="1"/>
</dbReference>
<feature type="compositionally biased region" description="Polar residues" evidence="3">
    <location>
        <begin position="452"/>
        <end position="462"/>
    </location>
</feature>
<dbReference type="Proteomes" id="UP000070444">
    <property type="component" value="Unassembled WGS sequence"/>
</dbReference>
<keyword evidence="2" id="KW-0106">Calcium</keyword>
<sequence>MSAPSGFEVLEILALQGKDLPNKDYWKKQDPFLQYEIGSQLKRTRVDKKGGRNPEWNQRTRFDRLRAPVSGNMKVKCYDDDLIGKPKFIGECVIDLSEIYSEGDMDNWFTLYDAGEKAGQIYLELTFYANDGVTRRRKVLDDEKRANRRKTKGSRSGSEDSLASQIDKLELVGPPVNPIKHELKPEPKVETNTQPTPSKEASIPKPQEPAPTAPQPTNTDLAQNQHPSASVSESAAQPLQVNTSNVVAQEAVISSNNPVTTSPTSISHPAPVSLTASTTTSNTASTHAPPPDQSKAAAETVLQNQPITSAPHATTTANPIANPVISNIKSDSISSISSQQTTSTPIQITPSPVVAPVLTSEPVTTSSVSSIPSNPSPIVNANNQQVNQQTHVNSTDSGHTQAAQNPQTHSNSMNSSTGSQPSTYADNAASASPYPQISAPKPFTYGSVQPAAGSQPQHANVAQQISNDHTQVQPALVANPVTTQPAQTSHEQIYNNVSQPSNQGINPNPVPAPQINPTQQHPTEAKNATTSPSSVNPQSQIRQDAAQIQPMENYPANTNPAQPINHTQAHSAYEAQSPTTSHQQNQNIANQPAQVSQQHSINPAVNQSYPSPQSSGQQSVAQSVQVSQPQSINTVTSQAYPPVQSHVSHVAHPTSAQTSYGSQQSDQHTLSQQPQSNPPQPAAIAQTHQYHNVQSQTYPPVTASHPTVTTQPTSTQAP</sequence>
<evidence type="ECO:0000256" key="2">
    <source>
        <dbReference type="ARBA" id="ARBA00022837"/>
    </source>
</evidence>
<feature type="compositionally biased region" description="Low complexity" evidence="3">
    <location>
        <begin position="275"/>
        <end position="287"/>
    </location>
</feature>
<accession>A0A137NZV4</accession>
<dbReference type="Pfam" id="PF00168">
    <property type="entry name" value="C2"/>
    <property type="match status" value="1"/>
</dbReference>
<organism evidence="5 6">
    <name type="scientific">Conidiobolus coronatus (strain ATCC 28846 / CBS 209.66 / NRRL 28638)</name>
    <name type="common">Delacroixia coronata</name>
    <dbReference type="NCBI Taxonomy" id="796925"/>
    <lineage>
        <taxon>Eukaryota</taxon>
        <taxon>Fungi</taxon>
        <taxon>Fungi incertae sedis</taxon>
        <taxon>Zoopagomycota</taxon>
        <taxon>Entomophthoromycotina</taxon>
        <taxon>Entomophthoromycetes</taxon>
        <taxon>Entomophthorales</taxon>
        <taxon>Ancylistaceae</taxon>
        <taxon>Conidiobolus</taxon>
    </lineage>
</organism>
<dbReference type="AlphaFoldDB" id="A0A137NZV4"/>
<reference evidence="5 6" key="1">
    <citation type="journal article" date="2015" name="Genome Biol. Evol.">
        <title>Phylogenomic analyses indicate that early fungi evolved digesting cell walls of algal ancestors of land plants.</title>
        <authorList>
            <person name="Chang Y."/>
            <person name="Wang S."/>
            <person name="Sekimoto S."/>
            <person name="Aerts A.L."/>
            <person name="Choi C."/>
            <person name="Clum A."/>
            <person name="LaButti K.M."/>
            <person name="Lindquist E.A."/>
            <person name="Yee Ngan C."/>
            <person name="Ohm R.A."/>
            <person name="Salamov A.A."/>
            <person name="Grigoriev I.V."/>
            <person name="Spatafora J.W."/>
            <person name="Berbee M.L."/>
        </authorList>
    </citation>
    <scope>NUCLEOTIDE SEQUENCE [LARGE SCALE GENOMIC DNA]</scope>
    <source>
        <strain evidence="5 6">NRRL 28638</strain>
    </source>
</reference>
<feature type="region of interest" description="Disordered" evidence="3">
    <location>
        <begin position="140"/>
        <end position="243"/>
    </location>
</feature>
<name>A0A137NZV4_CONC2</name>
<feature type="compositionally biased region" description="Polar residues" evidence="3">
    <location>
        <begin position="218"/>
        <end position="243"/>
    </location>
</feature>
<dbReference type="InterPro" id="IPR035892">
    <property type="entry name" value="C2_domain_sf"/>
</dbReference>
<feature type="region of interest" description="Disordered" evidence="3">
    <location>
        <begin position="553"/>
        <end position="718"/>
    </location>
</feature>
<feature type="region of interest" description="Disordered" evidence="3">
    <location>
        <begin position="390"/>
        <end position="462"/>
    </location>
</feature>
<feature type="compositionally biased region" description="Polar residues" evidence="3">
    <location>
        <begin position="154"/>
        <end position="164"/>
    </location>
</feature>
<dbReference type="STRING" id="796925.A0A137NZV4"/>
<dbReference type="PANTHER" id="PTHR45911">
    <property type="entry name" value="C2 DOMAIN-CONTAINING PROTEIN"/>
    <property type="match status" value="1"/>
</dbReference>
<dbReference type="GO" id="GO:0005509">
    <property type="term" value="F:calcium ion binding"/>
    <property type="evidence" value="ECO:0007669"/>
    <property type="project" value="TreeGrafter"/>
</dbReference>
<feature type="compositionally biased region" description="Polar residues" evidence="3">
    <location>
        <begin position="515"/>
        <end position="541"/>
    </location>
</feature>
<feature type="compositionally biased region" description="Polar residues" evidence="3">
    <location>
        <begin position="497"/>
        <end position="506"/>
    </location>
</feature>